<evidence type="ECO:0000256" key="1">
    <source>
        <dbReference type="ARBA" id="ARBA00004123"/>
    </source>
</evidence>
<dbReference type="InterPro" id="IPR009057">
    <property type="entry name" value="Homeodomain-like_sf"/>
</dbReference>
<dbReference type="Pfam" id="PF00046">
    <property type="entry name" value="Homeodomain"/>
    <property type="match status" value="1"/>
</dbReference>
<proteinExistence type="predicted"/>
<dbReference type="SUPFAM" id="SSF46689">
    <property type="entry name" value="Homeodomain-like"/>
    <property type="match status" value="1"/>
</dbReference>
<dbReference type="AlphaFoldDB" id="A0AAW0V3B3"/>
<dbReference type="InterPro" id="IPR001356">
    <property type="entry name" value="HD"/>
</dbReference>
<comment type="subcellular location">
    <subcellularLocation>
        <location evidence="1 5 6">Nucleus</location>
    </subcellularLocation>
</comment>
<dbReference type="GO" id="GO:0000981">
    <property type="term" value="F:DNA-binding transcription factor activity, RNA polymerase II-specific"/>
    <property type="evidence" value="ECO:0007669"/>
    <property type="project" value="TreeGrafter"/>
</dbReference>
<evidence type="ECO:0000256" key="6">
    <source>
        <dbReference type="RuleBase" id="RU000682"/>
    </source>
</evidence>
<evidence type="ECO:0000313" key="10">
    <source>
        <dbReference type="Proteomes" id="UP001487740"/>
    </source>
</evidence>
<organism evidence="9 10">
    <name type="scientific">Scylla paramamosain</name>
    <name type="common">Mud crab</name>
    <dbReference type="NCBI Taxonomy" id="85552"/>
    <lineage>
        <taxon>Eukaryota</taxon>
        <taxon>Metazoa</taxon>
        <taxon>Ecdysozoa</taxon>
        <taxon>Arthropoda</taxon>
        <taxon>Crustacea</taxon>
        <taxon>Multicrustacea</taxon>
        <taxon>Malacostraca</taxon>
        <taxon>Eumalacostraca</taxon>
        <taxon>Eucarida</taxon>
        <taxon>Decapoda</taxon>
        <taxon>Pleocyemata</taxon>
        <taxon>Brachyura</taxon>
        <taxon>Eubrachyura</taxon>
        <taxon>Portunoidea</taxon>
        <taxon>Portunidae</taxon>
        <taxon>Portuninae</taxon>
        <taxon>Scylla</taxon>
    </lineage>
</organism>
<dbReference type="EMBL" id="JARAKH010000003">
    <property type="protein sequence ID" value="KAK8405786.1"/>
    <property type="molecule type" value="Genomic_DNA"/>
</dbReference>
<evidence type="ECO:0000256" key="2">
    <source>
        <dbReference type="ARBA" id="ARBA00023125"/>
    </source>
</evidence>
<dbReference type="PANTHER" id="PTHR24339:SF28">
    <property type="entry name" value="E5-RELATED"/>
    <property type="match status" value="1"/>
</dbReference>
<feature type="region of interest" description="Disordered" evidence="7">
    <location>
        <begin position="1"/>
        <end position="20"/>
    </location>
</feature>
<evidence type="ECO:0000256" key="3">
    <source>
        <dbReference type="ARBA" id="ARBA00023155"/>
    </source>
</evidence>
<accession>A0AAW0V3B3</accession>
<evidence type="ECO:0000256" key="5">
    <source>
        <dbReference type="PROSITE-ProRule" id="PRU00108"/>
    </source>
</evidence>
<keyword evidence="4 5" id="KW-0539">Nucleus</keyword>
<dbReference type="InterPro" id="IPR050877">
    <property type="entry name" value="EMX-VAX-Noto_Homeobox_TFs"/>
</dbReference>
<dbReference type="CDD" id="cd00086">
    <property type="entry name" value="homeodomain"/>
    <property type="match status" value="1"/>
</dbReference>
<dbReference type="Proteomes" id="UP001487740">
    <property type="component" value="Unassembled WGS sequence"/>
</dbReference>
<dbReference type="GO" id="GO:0030182">
    <property type="term" value="P:neuron differentiation"/>
    <property type="evidence" value="ECO:0007669"/>
    <property type="project" value="TreeGrafter"/>
</dbReference>
<feature type="domain" description="Homeobox" evidence="8">
    <location>
        <begin position="12"/>
        <end position="57"/>
    </location>
</feature>
<name>A0AAW0V3B3_SCYPA</name>
<dbReference type="Gene3D" id="1.10.10.60">
    <property type="entry name" value="Homeodomain-like"/>
    <property type="match status" value="1"/>
</dbReference>
<keyword evidence="2 5" id="KW-0238">DNA-binding</keyword>
<keyword evidence="3 5" id="KW-0371">Homeobox</keyword>
<reference evidence="9 10" key="1">
    <citation type="submission" date="2023-03" db="EMBL/GenBank/DDBJ databases">
        <title>High-quality genome of Scylla paramamosain provides insights in environmental adaptation.</title>
        <authorList>
            <person name="Zhang L."/>
        </authorList>
    </citation>
    <scope>NUCLEOTIDE SEQUENCE [LARGE SCALE GENOMIC DNA]</scope>
    <source>
        <strain evidence="9">LZ_2023a</strain>
        <tissue evidence="9">Muscle</tissue>
    </source>
</reference>
<gene>
    <name evidence="9" type="ORF">O3P69_001936</name>
</gene>
<comment type="caution">
    <text evidence="9">The sequence shown here is derived from an EMBL/GenBank/DDBJ whole genome shotgun (WGS) entry which is preliminary data.</text>
</comment>
<evidence type="ECO:0000256" key="7">
    <source>
        <dbReference type="SAM" id="MobiDB-lite"/>
    </source>
</evidence>
<evidence type="ECO:0000256" key="4">
    <source>
        <dbReference type="ARBA" id="ARBA00023242"/>
    </source>
</evidence>
<protein>
    <recommendedName>
        <fullName evidence="8">Homeobox domain-containing protein</fullName>
    </recommendedName>
</protein>
<keyword evidence="10" id="KW-1185">Reference proteome</keyword>
<dbReference type="GO" id="GO:0005634">
    <property type="term" value="C:nucleus"/>
    <property type="evidence" value="ECO:0007669"/>
    <property type="project" value="UniProtKB-SubCell"/>
</dbReference>
<dbReference type="GO" id="GO:0007420">
    <property type="term" value="P:brain development"/>
    <property type="evidence" value="ECO:0007669"/>
    <property type="project" value="TreeGrafter"/>
</dbReference>
<dbReference type="PANTHER" id="PTHR24339">
    <property type="entry name" value="HOMEOBOX PROTEIN EMX-RELATED"/>
    <property type="match status" value="1"/>
</dbReference>
<dbReference type="SMART" id="SM00389">
    <property type="entry name" value="HOX"/>
    <property type="match status" value="1"/>
</dbReference>
<evidence type="ECO:0000259" key="8">
    <source>
        <dbReference type="PROSITE" id="PS50071"/>
    </source>
</evidence>
<evidence type="ECO:0000313" key="9">
    <source>
        <dbReference type="EMBL" id="KAK8405786.1"/>
    </source>
</evidence>
<feature type="DNA-binding region" description="Homeobox" evidence="5">
    <location>
        <begin position="14"/>
        <end position="58"/>
    </location>
</feature>
<sequence length="87" mass="9919">MHRKKSLKAGEERKKRPRTAFTASQIKALEQEFEKNKYLSVSKRLQLSKQLKLTETQDAEATVCHGWVRGSEEEGQRRSGVALCSSI</sequence>
<dbReference type="PROSITE" id="PS50071">
    <property type="entry name" value="HOMEOBOX_2"/>
    <property type="match status" value="1"/>
</dbReference>
<dbReference type="GO" id="GO:0000978">
    <property type="term" value="F:RNA polymerase II cis-regulatory region sequence-specific DNA binding"/>
    <property type="evidence" value="ECO:0007669"/>
    <property type="project" value="TreeGrafter"/>
</dbReference>